<protein>
    <submittedName>
        <fullName evidence="4">DUF4005 domain-containing protein</fullName>
    </submittedName>
</protein>
<evidence type="ECO:0000313" key="2">
    <source>
        <dbReference type="EMBL" id="VDN23848.1"/>
    </source>
</evidence>
<dbReference type="OrthoDB" id="5866597at2759"/>
<organism evidence="4">
    <name type="scientific">Gongylonema pulchrum</name>
    <dbReference type="NCBI Taxonomy" id="637853"/>
    <lineage>
        <taxon>Eukaryota</taxon>
        <taxon>Metazoa</taxon>
        <taxon>Ecdysozoa</taxon>
        <taxon>Nematoda</taxon>
        <taxon>Chromadorea</taxon>
        <taxon>Rhabditida</taxon>
        <taxon>Spirurina</taxon>
        <taxon>Spiruromorpha</taxon>
        <taxon>Spiruroidea</taxon>
        <taxon>Gongylonematidae</taxon>
        <taxon>Gongylonema</taxon>
    </lineage>
</organism>
<gene>
    <name evidence="2" type="ORF">GPUH_LOCUS14255</name>
</gene>
<feature type="region of interest" description="Disordered" evidence="1">
    <location>
        <begin position="15"/>
        <end position="42"/>
    </location>
</feature>
<accession>A0A183DZW4</accession>
<reference evidence="4" key="1">
    <citation type="submission" date="2016-06" db="UniProtKB">
        <authorList>
            <consortium name="WormBaseParasite"/>
        </authorList>
    </citation>
    <scope>IDENTIFICATION</scope>
</reference>
<name>A0A183DZW4_9BILA</name>
<feature type="region of interest" description="Disordered" evidence="1">
    <location>
        <begin position="81"/>
        <end position="103"/>
    </location>
</feature>
<dbReference type="WBParaSite" id="GPUH_0001427301-mRNA-1">
    <property type="protein sequence ID" value="GPUH_0001427301-mRNA-1"/>
    <property type="gene ID" value="GPUH_0001427301"/>
</dbReference>
<dbReference type="EMBL" id="UYRT01081067">
    <property type="protein sequence ID" value="VDN23848.1"/>
    <property type="molecule type" value="Genomic_DNA"/>
</dbReference>
<evidence type="ECO:0000256" key="1">
    <source>
        <dbReference type="SAM" id="MobiDB-lite"/>
    </source>
</evidence>
<sequence length="156" mass="17525">MQRLSSWFEQFPLRRRASTRRSENCRSGPHKQQSKSAAAAVPRLRYSVSAAQNYRQRDHSADALQETVPCRPCHDNSKLTTASLSQSFSSPHGRKNIRTNPWISRGRPSICNFAYPSSRPPNEPIYTSMDLSSSSLRVKSLDESTCSSGYGSQDSR</sequence>
<dbReference type="AlphaFoldDB" id="A0A183DZW4"/>
<evidence type="ECO:0000313" key="3">
    <source>
        <dbReference type="Proteomes" id="UP000271098"/>
    </source>
</evidence>
<keyword evidence="3" id="KW-1185">Reference proteome</keyword>
<dbReference type="Proteomes" id="UP000271098">
    <property type="component" value="Unassembled WGS sequence"/>
</dbReference>
<feature type="compositionally biased region" description="Polar residues" evidence="1">
    <location>
        <begin position="81"/>
        <end position="90"/>
    </location>
</feature>
<proteinExistence type="predicted"/>
<reference evidence="2 3" key="2">
    <citation type="submission" date="2018-11" db="EMBL/GenBank/DDBJ databases">
        <authorList>
            <consortium name="Pathogen Informatics"/>
        </authorList>
    </citation>
    <scope>NUCLEOTIDE SEQUENCE [LARGE SCALE GENOMIC DNA]</scope>
</reference>
<feature type="region of interest" description="Disordered" evidence="1">
    <location>
        <begin position="136"/>
        <end position="156"/>
    </location>
</feature>
<evidence type="ECO:0000313" key="4">
    <source>
        <dbReference type="WBParaSite" id="GPUH_0001427301-mRNA-1"/>
    </source>
</evidence>